<dbReference type="AlphaFoldDB" id="A0A0M9A9Y9"/>
<sequence length="288" mass="31904">MAVDNPGKLLPNYQRPNEETELGREDLRGCESLHPFVEARNMKNSAVAAIVDAGEEGEVKDIDGGRVGLLKRGIRCRDQARSSLTLHCVALRAAPRWSLIVGKKKKKKSLELYSLEKSVTLYDNKLMQNRRDEKLVVNSDRQSANNWALSSKTFASSGRVLGKFEISKFSICVVARSDRCSAKLPKARANIATKTAREGGGEERRGEERRREEEIREVGNLCMAAGTSQFRRPWPSRCLSESERSQGWPRTSEEGVVAGGQSDLVGKRSRCDSGETHSVRSDASLGEP</sequence>
<feature type="region of interest" description="Disordered" evidence="1">
    <location>
        <begin position="232"/>
        <end position="288"/>
    </location>
</feature>
<dbReference type="EMBL" id="KQ435711">
    <property type="protein sequence ID" value="KOX79506.1"/>
    <property type="molecule type" value="Genomic_DNA"/>
</dbReference>
<keyword evidence="3" id="KW-1185">Reference proteome</keyword>
<gene>
    <name evidence="2" type="ORF">WN51_02772</name>
</gene>
<feature type="region of interest" description="Disordered" evidence="1">
    <location>
        <begin position="1"/>
        <end position="25"/>
    </location>
</feature>
<feature type="region of interest" description="Disordered" evidence="1">
    <location>
        <begin position="193"/>
        <end position="214"/>
    </location>
</feature>
<evidence type="ECO:0000256" key="1">
    <source>
        <dbReference type="SAM" id="MobiDB-lite"/>
    </source>
</evidence>
<feature type="compositionally biased region" description="Basic and acidic residues" evidence="1">
    <location>
        <begin position="16"/>
        <end position="25"/>
    </location>
</feature>
<proteinExistence type="predicted"/>
<feature type="compositionally biased region" description="Basic and acidic residues" evidence="1">
    <location>
        <begin position="265"/>
        <end position="280"/>
    </location>
</feature>
<evidence type="ECO:0000313" key="2">
    <source>
        <dbReference type="EMBL" id="KOX79506.1"/>
    </source>
</evidence>
<dbReference type="Proteomes" id="UP000053105">
    <property type="component" value="Unassembled WGS sequence"/>
</dbReference>
<reference evidence="2 3" key="1">
    <citation type="submission" date="2015-07" db="EMBL/GenBank/DDBJ databases">
        <title>The genome of Melipona quadrifasciata.</title>
        <authorList>
            <person name="Pan H."/>
            <person name="Kapheim K."/>
        </authorList>
    </citation>
    <scope>NUCLEOTIDE SEQUENCE [LARGE SCALE GENOMIC DNA]</scope>
    <source>
        <strain evidence="2">0111107301</strain>
        <tissue evidence="2">Whole body</tissue>
    </source>
</reference>
<feature type="compositionally biased region" description="Basic and acidic residues" evidence="1">
    <location>
        <begin position="195"/>
        <end position="214"/>
    </location>
</feature>
<evidence type="ECO:0000313" key="3">
    <source>
        <dbReference type="Proteomes" id="UP000053105"/>
    </source>
</evidence>
<accession>A0A0M9A9Y9</accession>
<name>A0A0M9A9Y9_9HYME</name>
<organism evidence="2 3">
    <name type="scientific">Melipona quadrifasciata</name>
    <dbReference type="NCBI Taxonomy" id="166423"/>
    <lineage>
        <taxon>Eukaryota</taxon>
        <taxon>Metazoa</taxon>
        <taxon>Ecdysozoa</taxon>
        <taxon>Arthropoda</taxon>
        <taxon>Hexapoda</taxon>
        <taxon>Insecta</taxon>
        <taxon>Pterygota</taxon>
        <taxon>Neoptera</taxon>
        <taxon>Endopterygota</taxon>
        <taxon>Hymenoptera</taxon>
        <taxon>Apocrita</taxon>
        <taxon>Aculeata</taxon>
        <taxon>Apoidea</taxon>
        <taxon>Anthophila</taxon>
        <taxon>Apidae</taxon>
        <taxon>Melipona</taxon>
    </lineage>
</organism>
<protein>
    <submittedName>
        <fullName evidence="2">Uncharacterized protein</fullName>
    </submittedName>
</protein>